<comment type="caution">
    <text evidence="5">The sequence shown here is derived from an EMBL/GenBank/DDBJ whole genome shotgun (WGS) entry which is preliminary data.</text>
</comment>
<comment type="similarity">
    <text evidence="2">Belongs to the FBXO31 family.</text>
</comment>
<dbReference type="Pfam" id="PF12014">
    <property type="entry name" value="Cyclin_D1_bind"/>
    <property type="match status" value="1"/>
</dbReference>
<dbReference type="Pfam" id="PF12937">
    <property type="entry name" value="F-box-like"/>
    <property type="match status" value="1"/>
</dbReference>
<sequence>MSLHIVDLPPELLFQILRHLPGPDIGRVCQTCRKLREIGSVDSLWQIKCRIEYKYAVEGGLENSSYYKIYSKVLHKYGKSVGLWRRDRKVYGGLVWIRYDKEGIVGSELLAPLSPNVKESMRRFDLFNISLTSEDEVKVTCTAEVNGHPCSVKVKPKKGTCKYTCLDTSNHLYGDKKIDLKNDSSLIEVLNIWLDNERGSDGDNDMYHFTYYGRGMDFLKNIHTYKLKPLLIQPPVQDKDVPLQPGLFKGTYSAHGIEIMNAEYSQNFNTLTLTKITGDPNVPATKVSVKVDLLRPMVLTANQQESIDNLDGVDTAHIEPGTKLEPQPFVFPRNCSERSGFNPPKTCLFRYHAQGQIAGHGFRSPTWSPGHFVVFDEDTFGMIWLQLESFSLYSRVMEKYDFSKLAQEHELTR</sequence>
<comment type="pathway">
    <text evidence="1">Protein modification; protein ubiquitination.</text>
</comment>
<evidence type="ECO:0000313" key="6">
    <source>
        <dbReference type="Proteomes" id="UP001186944"/>
    </source>
</evidence>
<keyword evidence="3" id="KW-0833">Ubl conjugation pathway</keyword>
<dbReference type="PANTHER" id="PTHR10706">
    <property type="entry name" value="F-BOX FAMILY PROTEIN"/>
    <property type="match status" value="1"/>
</dbReference>
<dbReference type="InterPro" id="IPR001810">
    <property type="entry name" value="F-box_dom"/>
</dbReference>
<keyword evidence="6" id="KW-1185">Reference proteome</keyword>
<evidence type="ECO:0000256" key="2">
    <source>
        <dbReference type="ARBA" id="ARBA00010611"/>
    </source>
</evidence>
<dbReference type="SUPFAM" id="SSF81383">
    <property type="entry name" value="F-box domain"/>
    <property type="match status" value="1"/>
</dbReference>
<dbReference type="PROSITE" id="PS50181">
    <property type="entry name" value="FBOX"/>
    <property type="match status" value="1"/>
</dbReference>
<dbReference type="AlphaFoldDB" id="A0AA88XKQ1"/>
<dbReference type="PANTHER" id="PTHR10706:SF130">
    <property type="entry name" value="F-BOX ONLY PROTEIN 31"/>
    <property type="match status" value="1"/>
</dbReference>
<feature type="domain" description="F-box" evidence="4">
    <location>
        <begin position="2"/>
        <end position="48"/>
    </location>
</feature>
<dbReference type="Proteomes" id="UP001186944">
    <property type="component" value="Unassembled WGS sequence"/>
</dbReference>
<proteinExistence type="inferred from homology"/>
<accession>A0AA88XKQ1</accession>
<evidence type="ECO:0000313" key="5">
    <source>
        <dbReference type="EMBL" id="KAK3086110.1"/>
    </source>
</evidence>
<gene>
    <name evidence="5" type="ORF">FSP39_013713</name>
</gene>
<name>A0AA88XKQ1_PINIB</name>
<evidence type="ECO:0000259" key="4">
    <source>
        <dbReference type="PROSITE" id="PS50181"/>
    </source>
</evidence>
<dbReference type="SMART" id="SM00256">
    <property type="entry name" value="FBOX"/>
    <property type="match status" value="1"/>
</dbReference>
<reference evidence="5" key="1">
    <citation type="submission" date="2019-08" db="EMBL/GenBank/DDBJ databases">
        <title>The improved chromosome-level genome for the pearl oyster Pinctada fucata martensii using PacBio sequencing and Hi-C.</title>
        <authorList>
            <person name="Zheng Z."/>
        </authorList>
    </citation>
    <scope>NUCLEOTIDE SEQUENCE</scope>
    <source>
        <strain evidence="5">ZZ-2019</strain>
        <tissue evidence="5">Adductor muscle</tissue>
    </source>
</reference>
<dbReference type="EMBL" id="VSWD01000012">
    <property type="protein sequence ID" value="KAK3086110.1"/>
    <property type="molecule type" value="Genomic_DNA"/>
</dbReference>
<evidence type="ECO:0000256" key="1">
    <source>
        <dbReference type="ARBA" id="ARBA00004906"/>
    </source>
</evidence>
<dbReference type="Gene3D" id="1.20.1280.50">
    <property type="match status" value="1"/>
</dbReference>
<organism evidence="5 6">
    <name type="scientific">Pinctada imbricata</name>
    <name type="common">Atlantic pearl-oyster</name>
    <name type="synonym">Pinctada martensii</name>
    <dbReference type="NCBI Taxonomy" id="66713"/>
    <lineage>
        <taxon>Eukaryota</taxon>
        <taxon>Metazoa</taxon>
        <taxon>Spiralia</taxon>
        <taxon>Lophotrochozoa</taxon>
        <taxon>Mollusca</taxon>
        <taxon>Bivalvia</taxon>
        <taxon>Autobranchia</taxon>
        <taxon>Pteriomorphia</taxon>
        <taxon>Pterioida</taxon>
        <taxon>Pterioidea</taxon>
        <taxon>Pteriidae</taxon>
        <taxon>Pinctada</taxon>
    </lineage>
</organism>
<protein>
    <recommendedName>
        <fullName evidence="4">F-box domain-containing protein</fullName>
    </recommendedName>
</protein>
<evidence type="ECO:0000256" key="3">
    <source>
        <dbReference type="ARBA" id="ARBA00022786"/>
    </source>
</evidence>
<dbReference type="InterPro" id="IPR036047">
    <property type="entry name" value="F-box-like_dom_sf"/>
</dbReference>
<dbReference type="InterPro" id="IPR045048">
    <property type="entry name" value="FBXO31/39"/>
</dbReference>